<dbReference type="InterPro" id="IPR002867">
    <property type="entry name" value="IBR_dom"/>
</dbReference>
<dbReference type="InterPro" id="IPR017907">
    <property type="entry name" value="Znf_RING_CS"/>
</dbReference>
<evidence type="ECO:0000256" key="6">
    <source>
        <dbReference type="ARBA" id="ARBA00022771"/>
    </source>
</evidence>
<evidence type="ECO:0000256" key="9">
    <source>
        <dbReference type="SAM" id="MobiDB-lite"/>
    </source>
</evidence>
<dbReference type="CDD" id="cd22584">
    <property type="entry name" value="Rcat_RBR_unk"/>
    <property type="match status" value="1"/>
</dbReference>
<evidence type="ECO:0000313" key="11">
    <source>
        <dbReference type="EMBL" id="KAK4210438.1"/>
    </source>
</evidence>
<reference evidence="11" key="1">
    <citation type="journal article" date="2023" name="Mol. Phylogenet. Evol.">
        <title>Genome-scale phylogeny and comparative genomics of the fungal order Sordariales.</title>
        <authorList>
            <person name="Hensen N."/>
            <person name="Bonometti L."/>
            <person name="Westerberg I."/>
            <person name="Brannstrom I.O."/>
            <person name="Guillou S."/>
            <person name="Cros-Aarteil S."/>
            <person name="Calhoun S."/>
            <person name="Haridas S."/>
            <person name="Kuo A."/>
            <person name="Mondo S."/>
            <person name="Pangilinan J."/>
            <person name="Riley R."/>
            <person name="LaButti K."/>
            <person name="Andreopoulos B."/>
            <person name="Lipzen A."/>
            <person name="Chen C."/>
            <person name="Yan M."/>
            <person name="Daum C."/>
            <person name="Ng V."/>
            <person name="Clum A."/>
            <person name="Steindorff A."/>
            <person name="Ohm R.A."/>
            <person name="Martin F."/>
            <person name="Silar P."/>
            <person name="Natvig D.O."/>
            <person name="Lalanne C."/>
            <person name="Gautier V."/>
            <person name="Ament-Velasquez S.L."/>
            <person name="Kruys A."/>
            <person name="Hutchinson M.I."/>
            <person name="Powell A.J."/>
            <person name="Barry K."/>
            <person name="Miller A.N."/>
            <person name="Grigoriev I.V."/>
            <person name="Debuchy R."/>
            <person name="Gladieux P."/>
            <person name="Hiltunen Thoren M."/>
            <person name="Johannesson H."/>
        </authorList>
    </citation>
    <scope>NUCLEOTIDE SEQUENCE</scope>
    <source>
        <strain evidence="11">PSN293</strain>
    </source>
</reference>
<name>A0AAN6Y0P1_9PEZI</name>
<feature type="domain" description="RING-type" evidence="10">
    <location>
        <begin position="129"/>
        <end position="318"/>
    </location>
</feature>
<proteinExistence type="predicted"/>
<keyword evidence="3" id="KW-0808">Transferase</keyword>
<dbReference type="PROSITE" id="PS51873">
    <property type="entry name" value="TRIAD"/>
    <property type="match status" value="1"/>
</dbReference>
<keyword evidence="5" id="KW-0677">Repeat</keyword>
<dbReference type="InterPro" id="IPR013083">
    <property type="entry name" value="Znf_RING/FYVE/PHD"/>
</dbReference>
<comment type="caution">
    <text evidence="11">The sequence shown here is derived from an EMBL/GenBank/DDBJ whole genome shotgun (WGS) entry which is preliminary data.</text>
</comment>
<evidence type="ECO:0000256" key="7">
    <source>
        <dbReference type="ARBA" id="ARBA00022786"/>
    </source>
</evidence>
<evidence type="ECO:0000256" key="1">
    <source>
        <dbReference type="ARBA" id="ARBA00001798"/>
    </source>
</evidence>
<dbReference type="CDD" id="cd20335">
    <property type="entry name" value="BRcat_RBR"/>
    <property type="match status" value="1"/>
</dbReference>
<dbReference type="PROSITE" id="PS00518">
    <property type="entry name" value="ZF_RING_1"/>
    <property type="match status" value="1"/>
</dbReference>
<dbReference type="PANTHER" id="PTHR11685">
    <property type="entry name" value="RBR FAMILY RING FINGER AND IBR DOMAIN-CONTAINING"/>
    <property type="match status" value="1"/>
</dbReference>
<sequence>MDLSDIEPESRALILELYIADLKAAESSGKGKSRADDTQSDFETALDAQRDELATAVQVAADEYLARLTEDLDNDELTAANSTEEEWTRVKELGNTFLGPGDEHESAGLGSSSGPAPRRRSTNGGTGPSRRTCTACGNDHHFLYMVQFPCSHSYCRECAKKHCQAALGDDTLFPPRCCNQPIRFDLMRRYLDQDTLDKIEAKRIELSTPNKVYCHKASCSTFVPAQRIINGVATCPTCSSKTCTICKSASHPGKDCPADEGVKQVLNLGRVQGWQRCYKCRELVELTQGCNHMICRCGAQFCYVCGGKWKSCLCAQFQEDYLITRANTRLDR</sequence>
<evidence type="ECO:0000256" key="3">
    <source>
        <dbReference type="ARBA" id="ARBA00022679"/>
    </source>
</evidence>
<keyword evidence="12" id="KW-1185">Reference proteome</keyword>
<keyword evidence="6" id="KW-0863">Zinc-finger</keyword>
<dbReference type="GO" id="GO:0061630">
    <property type="term" value="F:ubiquitin protein ligase activity"/>
    <property type="evidence" value="ECO:0007669"/>
    <property type="project" value="UniProtKB-EC"/>
</dbReference>
<gene>
    <name evidence="11" type="ORF">QBC37DRAFT_442729</name>
</gene>
<evidence type="ECO:0000313" key="12">
    <source>
        <dbReference type="Proteomes" id="UP001301769"/>
    </source>
</evidence>
<dbReference type="AlphaFoldDB" id="A0AAN6Y0P1"/>
<reference evidence="11" key="2">
    <citation type="submission" date="2023-05" db="EMBL/GenBank/DDBJ databases">
        <authorList>
            <consortium name="Lawrence Berkeley National Laboratory"/>
            <person name="Steindorff A."/>
            <person name="Hensen N."/>
            <person name="Bonometti L."/>
            <person name="Westerberg I."/>
            <person name="Brannstrom I.O."/>
            <person name="Guillou S."/>
            <person name="Cros-Aarteil S."/>
            <person name="Calhoun S."/>
            <person name="Haridas S."/>
            <person name="Kuo A."/>
            <person name="Mondo S."/>
            <person name="Pangilinan J."/>
            <person name="Riley R."/>
            <person name="Labutti K."/>
            <person name="Andreopoulos B."/>
            <person name="Lipzen A."/>
            <person name="Chen C."/>
            <person name="Yanf M."/>
            <person name="Daum C."/>
            <person name="Ng V."/>
            <person name="Clum A."/>
            <person name="Ohm R."/>
            <person name="Martin F."/>
            <person name="Silar P."/>
            <person name="Natvig D."/>
            <person name="Lalanne C."/>
            <person name="Gautier V."/>
            <person name="Ament-Velasquez S.L."/>
            <person name="Kruys A."/>
            <person name="Hutchinson M.I."/>
            <person name="Powell A.J."/>
            <person name="Barry K."/>
            <person name="Miller A.N."/>
            <person name="Grigoriev I.V."/>
            <person name="Debuchy R."/>
            <person name="Gladieux P."/>
            <person name="Thoren M.H."/>
            <person name="Johannesson H."/>
        </authorList>
    </citation>
    <scope>NUCLEOTIDE SEQUENCE</scope>
    <source>
        <strain evidence="11">PSN293</strain>
    </source>
</reference>
<dbReference type="EMBL" id="MU858174">
    <property type="protein sequence ID" value="KAK4210438.1"/>
    <property type="molecule type" value="Genomic_DNA"/>
</dbReference>
<comment type="catalytic activity">
    <reaction evidence="1">
        <text>[E2 ubiquitin-conjugating enzyme]-S-ubiquitinyl-L-cysteine + [acceptor protein]-L-lysine = [E2 ubiquitin-conjugating enzyme]-L-cysteine + [acceptor protein]-N(6)-ubiquitinyl-L-lysine.</text>
        <dbReference type="EC" id="2.3.2.31"/>
    </reaction>
</comment>
<dbReference type="InterPro" id="IPR044066">
    <property type="entry name" value="TRIAD_supradom"/>
</dbReference>
<keyword evidence="8" id="KW-0862">Zinc</keyword>
<dbReference type="Gene3D" id="1.20.120.1750">
    <property type="match status" value="1"/>
</dbReference>
<evidence type="ECO:0000256" key="5">
    <source>
        <dbReference type="ARBA" id="ARBA00022737"/>
    </source>
</evidence>
<protein>
    <recommendedName>
        <fullName evidence="2">RBR-type E3 ubiquitin transferase</fullName>
        <ecNumber evidence="2">2.3.2.31</ecNumber>
    </recommendedName>
</protein>
<dbReference type="Proteomes" id="UP001301769">
    <property type="component" value="Unassembled WGS sequence"/>
</dbReference>
<evidence type="ECO:0000256" key="4">
    <source>
        <dbReference type="ARBA" id="ARBA00022723"/>
    </source>
</evidence>
<dbReference type="EC" id="2.3.2.31" evidence="2"/>
<evidence type="ECO:0000259" key="10">
    <source>
        <dbReference type="PROSITE" id="PS51873"/>
    </source>
</evidence>
<feature type="region of interest" description="Disordered" evidence="9">
    <location>
        <begin position="95"/>
        <end position="130"/>
    </location>
</feature>
<feature type="compositionally biased region" description="Low complexity" evidence="9">
    <location>
        <begin position="107"/>
        <end position="116"/>
    </location>
</feature>
<dbReference type="GO" id="GO:0008270">
    <property type="term" value="F:zinc ion binding"/>
    <property type="evidence" value="ECO:0007669"/>
    <property type="project" value="UniProtKB-KW"/>
</dbReference>
<dbReference type="Pfam" id="PF01485">
    <property type="entry name" value="IBR"/>
    <property type="match status" value="1"/>
</dbReference>
<evidence type="ECO:0000256" key="8">
    <source>
        <dbReference type="ARBA" id="ARBA00022833"/>
    </source>
</evidence>
<dbReference type="Gene3D" id="3.30.40.10">
    <property type="entry name" value="Zinc/RING finger domain, C3HC4 (zinc finger)"/>
    <property type="match status" value="1"/>
</dbReference>
<evidence type="ECO:0000256" key="2">
    <source>
        <dbReference type="ARBA" id="ARBA00012251"/>
    </source>
</evidence>
<accession>A0AAN6Y0P1</accession>
<keyword evidence="7" id="KW-0833">Ubl conjugation pathway</keyword>
<keyword evidence="4" id="KW-0479">Metal-binding</keyword>
<dbReference type="GO" id="GO:0016567">
    <property type="term" value="P:protein ubiquitination"/>
    <property type="evidence" value="ECO:0007669"/>
    <property type="project" value="InterPro"/>
</dbReference>
<dbReference type="InterPro" id="IPR031127">
    <property type="entry name" value="E3_UB_ligase_RBR"/>
</dbReference>
<organism evidence="11 12">
    <name type="scientific">Rhypophila decipiens</name>
    <dbReference type="NCBI Taxonomy" id="261697"/>
    <lineage>
        <taxon>Eukaryota</taxon>
        <taxon>Fungi</taxon>
        <taxon>Dikarya</taxon>
        <taxon>Ascomycota</taxon>
        <taxon>Pezizomycotina</taxon>
        <taxon>Sordariomycetes</taxon>
        <taxon>Sordariomycetidae</taxon>
        <taxon>Sordariales</taxon>
        <taxon>Naviculisporaceae</taxon>
        <taxon>Rhypophila</taxon>
    </lineage>
</organism>
<dbReference type="SUPFAM" id="SSF57850">
    <property type="entry name" value="RING/U-box"/>
    <property type="match status" value="2"/>
</dbReference>